<keyword evidence="7" id="KW-1185">Reference proteome</keyword>
<keyword evidence="2" id="KW-0238">DNA-binding</keyword>
<dbReference type="PRINTS" id="PR00040">
    <property type="entry name" value="HTHMERR"/>
</dbReference>
<reference evidence="6 7" key="1">
    <citation type="submission" date="2024-10" db="EMBL/GenBank/DDBJ databases">
        <title>The Natural Products Discovery Center: Release of the First 8490 Sequenced Strains for Exploring Actinobacteria Biosynthetic Diversity.</title>
        <authorList>
            <person name="Kalkreuter E."/>
            <person name="Kautsar S.A."/>
            <person name="Yang D."/>
            <person name="Bader C.D."/>
            <person name="Teijaro C.N."/>
            <person name="Fluegel L."/>
            <person name="Davis C.M."/>
            <person name="Simpson J.R."/>
            <person name="Lauterbach L."/>
            <person name="Steele A.D."/>
            <person name="Gui C."/>
            <person name="Meng S."/>
            <person name="Li G."/>
            <person name="Viehrig K."/>
            <person name="Ye F."/>
            <person name="Su P."/>
            <person name="Kiefer A.F."/>
            <person name="Nichols A."/>
            <person name="Cepeda A.J."/>
            <person name="Yan W."/>
            <person name="Fan B."/>
            <person name="Jiang Y."/>
            <person name="Adhikari A."/>
            <person name="Zheng C.-J."/>
            <person name="Schuster L."/>
            <person name="Cowan T.M."/>
            <person name="Smanski M.J."/>
            <person name="Chevrette M.G."/>
            <person name="De Carvalho L.P.S."/>
            <person name="Shen B."/>
        </authorList>
    </citation>
    <scope>NUCLEOTIDE SEQUENCE [LARGE SCALE GENOMIC DNA]</scope>
    <source>
        <strain evidence="6 7">NPDC049639</strain>
    </source>
</reference>
<protein>
    <submittedName>
        <fullName evidence="6">MerR family transcriptional regulator</fullName>
    </submittedName>
</protein>
<gene>
    <name evidence="6" type="ORF">ACIB24_11015</name>
</gene>
<dbReference type="Gene3D" id="1.10.490.50">
    <property type="entry name" value="Antibiotic binding domain of TipA-like multidrug resistance regulators"/>
    <property type="match status" value="1"/>
</dbReference>
<dbReference type="InterPro" id="IPR012925">
    <property type="entry name" value="TipAS_dom"/>
</dbReference>
<proteinExistence type="predicted"/>
<evidence type="ECO:0000259" key="5">
    <source>
        <dbReference type="PROSITE" id="PS50937"/>
    </source>
</evidence>
<keyword evidence="1" id="KW-0805">Transcription regulation</keyword>
<comment type="caution">
    <text evidence="6">The sequence shown here is derived from an EMBL/GenBank/DDBJ whole genome shotgun (WGS) entry which is preliminary data.</text>
</comment>
<dbReference type="PROSITE" id="PS50937">
    <property type="entry name" value="HTH_MERR_2"/>
    <property type="match status" value="1"/>
</dbReference>
<evidence type="ECO:0000256" key="4">
    <source>
        <dbReference type="ARBA" id="ARBA00023163"/>
    </source>
</evidence>
<evidence type="ECO:0000256" key="1">
    <source>
        <dbReference type="ARBA" id="ARBA00023015"/>
    </source>
</evidence>
<organism evidence="6 7">
    <name type="scientific">Spongisporangium articulatum</name>
    <dbReference type="NCBI Taxonomy" id="3362603"/>
    <lineage>
        <taxon>Bacteria</taxon>
        <taxon>Bacillati</taxon>
        <taxon>Actinomycetota</taxon>
        <taxon>Actinomycetes</taxon>
        <taxon>Kineosporiales</taxon>
        <taxon>Kineosporiaceae</taxon>
        <taxon>Spongisporangium</taxon>
    </lineage>
</organism>
<dbReference type="Pfam" id="PF13411">
    <property type="entry name" value="MerR_1"/>
    <property type="match status" value="1"/>
</dbReference>
<dbReference type="PANTHER" id="PTHR30204:SF90">
    <property type="entry name" value="HTH-TYPE TRANSCRIPTIONAL ACTIVATOR MTA"/>
    <property type="match status" value="1"/>
</dbReference>
<dbReference type="SUPFAM" id="SSF89082">
    <property type="entry name" value="Antibiotic binding domain of TipA-like multidrug resistance regulators"/>
    <property type="match status" value="1"/>
</dbReference>
<dbReference type="Proteomes" id="UP001612915">
    <property type="component" value="Unassembled WGS sequence"/>
</dbReference>
<feature type="domain" description="HTH merR-type" evidence="5">
    <location>
        <begin position="8"/>
        <end position="77"/>
    </location>
</feature>
<dbReference type="RefSeq" id="WP_398279579.1">
    <property type="nucleotide sequence ID" value="NZ_JBITLV010000003.1"/>
</dbReference>
<dbReference type="InterPro" id="IPR000551">
    <property type="entry name" value="MerR-type_HTH_dom"/>
</dbReference>
<dbReference type="CDD" id="cd01106">
    <property type="entry name" value="HTH_TipAL-Mta"/>
    <property type="match status" value="1"/>
</dbReference>
<dbReference type="InterPro" id="IPR009061">
    <property type="entry name" value="DNA-bd_dom_put_sf"/>
</dbReference>
<dbReference type="InterPro" id="IPR047057">
    <property type="entry name" value="MerR_fam"/>
</dbReference>
<dbReference type="SUPFAM" id="SSF46955">
    <property type="entry name" value="Putative DNA-binding domain"/>
    <property type="match status" value="1"/>
</dbReference>
<evidence type="ECO:0000256" key="3">
    <source>
        <dbReference type="ARBA" id="ARBA00023159"/>
    </source>
</evidence>
<sequence>MSTENEVSWSVGEVARAAGVTVRTLHHYDRIGLLSPGRRGGGEYREYGPDDVARLQRILAYRELGFGLDDVARLLDAPDEDPVARLRAQLALVRMRMEHLRQVAAVLEKTMEAHAMGIRLTPGEMLEVFGEHDPTEHAAEAEERWGDTDSYRESQRRTAGYTRDDWLAIKAEGDEILRRLAELKRSGAAADGSEATDAVEAHRQHVTRWFYELSKEAQVGLGEMYVADPRFTATYEALEPGLAVWVRDAIVANGSR</sequence>
<accession>A0ABW8AMJ3</accession>
<dbReference type="SMART" id="SM00422">
    <property type="entry name" value="HTH_MERR"/>
    <property type="match status" value="1"/>
</dbReference>
<keyword evidence="3" id="KW-0010">Activator</keyword>
<evidence type="ECO:0000256" key="2">
    <source>
        <dbReference type="ARBA" id="ARBA00023125"/>
    </source>
</evidence>
<dbReference type="PROSITE" id="PS00552">
    <property type="entry name" value="HTH_MERR_1"/>
    <property type="match status" value="1"/>
</dbReference>
<dbReference type="EMBL" id="JBITLV010000003">
    <property type="protein sequence ID" value="MFI7587593.1"/>
    <property type="molecule type" value="Genomic_DNA"/>
</dbReference>
<dbReference type="PANTHER" id="PTHR30204">
    <property type="entry name" value="REDOX-CYCLING DRUG-SENSING TRANSCRIPTIONAL ACTIVATOR SOXR"/>
    <property type="match status" value="1"/>
</dbReference>
<keyword evidence="4" id="KW-0804">Transcription</keyword>
<dbReference type="Gene3D" id="1.10.1660.10">
    <property type="match status" value="1"/>
</dbReference>
<name>A0ABW8AMJ3_9ACTN</name>
<evidence type="ECO:0000313" key="6">
    <source>
        <dbReference type="EMBL" id="MFI7587593.1"/>
    </source>
</evidence>
<evidence type="ECO:0000313" key="7">
    <source>
        <dbReference type="Proteomes" id="UP001612915"/>
    </source>
</evidence>
<dbReference type="Pfam" id="PF07739">
    <property type="entry name" value="TipAS"/>
    <property type="match status" value="1"/>
</dbReference>
<dbReference type="InterPro" id="IPR036244">
    <property type="entry name" value="TipA-like_antibiotic-bd"/>
</dbReference>